<proteinExistence type="predicted"/>
<sequence>MARLYEWKSMESWVLNLHHGTE</sequence>
<protein>
    <submittedName>
        <fullName evidence="1">Uncharacterized protein</fullName>
    </submittedName>
</protein>
<accession>A0A0E9XI79</accession>
<reference evidence="1" key="1">
    <citation type="submission" date="2014-11" db="EMBL/GenBank/DDBJ databases">
        <authorList>
            <person name="Amaro Gonzalez C."/>
        </authorList>
    </citation>
    <scope>NUCLEOTIDE SEQUENCE</scope>
</reference>
<evidence type="ECO:0000313" key="1">
    <source>
        <dbReference type="EMBL" id="JAI01389.1"/>
    </source>
</evidence>
<reference evidence="1" key="2">
    <citation type="journal article" date="2015" name="Fish Shellfish Immunol.">
        <title>Early steps in the European eel (Anguilla anguilla)-Vibrio vulnificus interaction in the gills: Role of the RtxA13 toxin.</title>
        <authorList>
            <person name="Callol A."/>
            <person name="Pajuelo D."/>
            <person name="Ebbesson L."/>
            <person name="Teles M."/>
            <person name="MacKenzie S."/>
            <person name="Amaro C."/>
        </authorList>
    </citation>
    <scope>NUCLEOTIDE SEQUENCE</scope>
</reference>
<organism evidence="1">
    <name type="scientific">Anguilla anguilla</name>
    <name type="common">European freshwater eel</name>
    <name type="synonym">Muraena anguilla</name>
    <dbReference type="NCBI Taxonomy" id="7936"/>
    <lineage>
        <taxon>Eukaryota</taxon>
        <taxon>Metazoa</taxon>
        <taxon>Chordata</taxon>
        <taxon>Craniata</taxon>
        <taxon>Vertebrata</taxon>
        <taxon>Euteleostomi</taxon>
        <taxon>Actinopterygii</taxon>
        <taxon>Neopterygii</taxon>
        <taxon>Teleostei</taxon>
        <taxon>Anguilliformes</taxon>
        <taxon>Anguillidae</taxon>
        <taxon>Anguilla</taxon>
    </lineage>
</organism>
<dbReference type="EMBL" id="GBXM01007189">
    <property type="protein sequence ID" value="JAI01389.1"/>
    <property type="molecule type" value="Transcribed_RNA"/>
</dbReference>
<name>A0A0E9XI79_ANGAN</name>
<dbReference type="AlphaFoldDB" id="A0A0E9XI79"/>